<evidence type="ECO:0000256" key="13">
    <source>
        <dbReference type="SAM" id="MobiDB-lite"/>
    </source>
</evidence>
<keyword evidence="10" id="KW-0406">Ion transport</keyword>
<dbReference type="SUPFAM" id="SSF51206">
    <property type="entry name" value="cAMP-binding domain-like"/>
    <property type="match status" value="1"/>
</dbReference>
<dbReference type="InterPro" id="IPR005821">
    <property type="entry name" value="Ion_trans_dom"/>
</dbReference>
<evidence type="ECO:0000256" key="10">
    <source>
        <dbReference type="ARBA" id="ARBA00023065"/>
    </source>
</evidence>
<dbReference type="InterPro" id="IPR050818">
    <property type="entry name" value="KCNH_animal-type"/>
</dbReference>
<dbReference type="Gene3D" id="2.60.120.10">
    <property type="entry name" value="Jelly Rolls"/>
    <property type="match status" value="1"/>
</dbReference>
<keyword evidence="12" id="KW-0407">Ion channel</keyword>
<dbReference type="InterPro" id="IPR000595">
    <property type="entry name" value="cNMP-bd_dom"/>
</dbReference>
<dbReference type="SMART" id="SM00100">
    <property type="entry name" value="cNMP"/>
    <property type="match status" value="1"/>
</dbReference>
<accession>A0A7M5WZ35</accession>
<dbReference type="SUPFAM" id="SSF81324">
    <property type="entry name" value="Voltage-gated potassium channels"/>
    <property type="match status" value="1"/>
</dbReference>
<dbReference type="GO" id="GO:0005242">
    <property type="term" value="F:inward rectifier potassium channel activity"/>
    <property type="evidence" value="ECO:0007669"/>
    <property type="project" value="TreeGrafter"/>
</dbReference>
<evidence type="ECO:0000256" key="7">
    <source>
        <dbReference type="ARBA" id="ARBA00022882"/>
    </source>
</evidence>
<dbReference type="GO" id="GO:0042391">
    <property type="term" value="P:regulation of membrane potential"/>
    <property type="evidence" value="ECO:0007669"/>
    <property type="project" value="TreeGrafter"/>
</dbReference>
<feature type="transmembrane region" description="Helical" evidence="14">
    <location>
        <begin position="139"/>
        <end position="158"/>
    </location>
</feature>
<keyword evidence="6" id="KW-0631">Potassium channel</keyword>
<organism evidence="16 17">
    <name type="scientific">Clytia hemisphaerica</name>
    <dbReference type="NCBI Taxonomy" id="252671"/>
    <lineage>
        <taxon>Eukaryota</taxon>
        <taxon>Metazoa</taxon>
        <taxon>Cnidaria</taxon>
        <taxon>Hydrozoa</taxon>
        <taxon>Hydroidolina</taxon>
        <taxon>Leptothecata</taxon>
        <taxon>Obeliida</taxon>
        <taxon>Clytiidae</taxon>
        <taxon>Clytia</taxon>
    </lineage>
</organism>
<dbReference type="Pfam" id="PF00520">
    <property type="entry name" value="Ion_trans"/>
    <property type="match status" value="1"/>
</dbReference>
<evidence type="ECO:0000256" key="4">
    <source>
        <dbReference type="ARBA" id="ARBA00022538"/>
    </source>
</evidence>
<feature type="transmembrane region" description="Helical" evidence="14">
    <location>
        <begin position="237"/>
        <end position="263"/>
    </location>
</feature>
<dbReference type="AlphaFoldDB" id="A0A7M5WZ35"/>
<evidence type="ECO:0000259" key="15">
    <source>
        <dbReference type="PROSITE" id="PS50042"/>
    </source>
</evidence>
<dbReference type="Pfam" id="PF00027">
    <property type="entry name" value="cNMP_binding"/>
    <property type="match status" value="1"/>
</dbReference>
<feature type="transmembrane region" description="Helical" evidence="14">
    <location>
        <begin position="179"/>
        <end position="199"/>
    </location>
</feature>
<feature type="domain" description="Cyclic nucleotide-binding" evidence="15">
    <location>
        <begin position="447"/>
        <end position="547"/>
    </location>
</feature>
<dbReference type="Gene3D" id="1.10.287.70">
    <property type="match status" value="1"/>
</dbReference>
<dbReference type="Gene3D" id="1.10.1200.260">
    <property type="match status" value="1"/>
</dbReference>
<evidence type="ECO:0000256" key="5">
    <source>
        <dbReference type="ARBA" id="ARBA00022692"/>
    </source>
</evidence>
<evidence type="ECO:0000313" key="17">
    <source>
        <dbReference type="Proteomes" id="UP000594262"/>
    </source>
</evidence>
<keyword evidence="17" id="KW-1185">Reference proteome</keyword>
<evidence type="ECO:0000256" key="9">
    <source>
        <dbReference type="ARBA" id="ARBA00022989"/>
    </source>
</evidence>
<evidence type="ECO:0000256" key="1">
    <source>
        <dbReference type="ARBA" id="ARBA00004651"/>
    </source>
</evidence>
<reference evidence="16" key="1">
    <citation type="submission" date="2021-01" db="UniProtKB">
        <authorList>
            <consortium name="EnsemblMetazoa"/>
        </authorList>
    </citation>
    <scope>IDENTIFICATION</scope>
</reference>
<dbReference type="Proteomes" id="UP000594262">
    <property type="component" value="Unplaced"/>
</dbReference>
<dbReference type="InterPro" id="IPR003967">
    <property type="entry name" value="K_chnl_volt-dep_ERG"/>
</dbReference>
<keyword evidence="3" id="KW-1003">Cell membrane</keyword>
<keyword evidence="9 14" id="KW-1133">Transmembrane helix</keyword>
<evidence type="ECO:0000256" key="6">
    <source>
        <dbReference type="ARBA" id="ARBA00022826"/>
    </source>
</evidence>
<evidence type="ECO:0000256" key="14">
    <source>
        <dbReference type="SAM" id="Phobius"/>
    </source>
</evidence>
<keyword evidence="7" id="KW-0851">Voltage-gated channel</keyword>
<protein>
    <recommendedName>
        <fullName evidence="15">Cyclic nucleotide-binding domain-containing protein</fullName>
    </recommendedName>
</protein>
<feature type="transmembrane region" description="Helical" evidence="14">
    <location>
        <begin position="316"/>
        <end position="337"/>
    </location>
</feature>
<dbReference type="OrthoDB" id="432483at2759"/>
<dbReference type="PANTHER" id="PTHR10217">
    <property type="entry name" value="VOLTAGE AND LIGAND GATED POTASSIUM CHANNEL"/>
    <property type="match status" value="1"/>
</dbReference>
<dbReference type="GO" id="GO:0034702">
    <property type="term" value="C:monoatomic ion channel complex"/>
    <property type="evidence" value="ECO:0007669"/>
    <property type="project" value="UniProtKB-KW"/>
</dbReference>
<evidence type="ECO:0000256" key="2">
    <source>
        <dbReference type="ARBA" id="ARBA00022448"/>
    </source>
</evidence>
<proteinExistence type="predicted"/>
<keyword evidence="2" id="KW-0813">Transport</keyword>
<sequence>MGQNTSFLPVEDVDQEDACLAPEIAKGMIGLPRKFPSPEKDEDVDDEEEASCEELVVTGIPFASHKHAVGSLNPALGNIEVRRCNFVINHEGRFKVLWDWIVLVLVIFTAIQIPYYAAFSNNVNNIVLDVVKNNEVRPMLILSLIVDCMFVLDIFLNFRTTYIQSSSDVLEKNPKKLAIHYLRTWFIIDLLAAIPFDWIMHQRSYGGNTSTLVGLLKSARLLRLFRVARRLDRYSEYGLAVLFLLMCLFTLIAHWLACIWNGISLIEEGNQNSWVHRMDDILYPKNVTRMPTNNTLNGTLSRLSSNVIRMTQSQRYIASMYYIVSSLTSVGFGNIAATTELEQMFSIITMLLGALMYACIFGNMVAIVQRLYSKASTFHTQMNTIREFMKFYKIPEELRQSINNYVRREWAVTQGIDAETVLSRFPECIQADLTYELYQNTFHSVKPFREATVSCMRAMAMKFKTMTLQAGNFVVRQGEEINRLYIVGKGSLEVLHEGNLILYLTRNSTFGYDFKLCHHKPKAKANIRAANLVEIHYIHVTDFLEIMECYPKFFEQFKENYKHTYDINDPNEEGYFKQESKRKDDKIHIAAIARQALGMPILHKWNRIHRNGKSQRSNISQDEHDSHNNETDRLQNVETGTIPHCNGNAKQQLIANGSTTERQRTPPKRAPPERGSLLNKVVVTALDEESPKYDQNFNQRLCALETKLGNLLDIYDEKLTSVLSLLNEMKDDRKHRTSNGGPPICESET</sequence>
<dbReference type="PANTHER" id="PTHR10217:SF548">
    <property type="entry name" value="GH12235P"/>
    <property type="match status" value="1"/>
</dbReference>
<keyword evidence="8" id="KW-0630">Potassium</keyword>
<keyword evidence="4" id="KW-0633">Potassium transport</keyword>
<dbReference type="PRINTS" id="PR01470">
    <property type="entry name" value="ERGCHANNEL"/>
</dbReference>
<dbReference type="RefSeq" id="XP_066919178.1">
    <property type="nucleotide sequence ID" value="XM_067063077.1"/>
</dbReference>
<dbReference type="InterPro" id="IPR003938">
    <property type="entry name" value="K_chnl_volt-dep_EAG/ELK/ERG"/>
</dbReference>
<evidence type="ECO:0000256" key="3">
    <source>
        <dbReference type="ARBA" id="ARBA00022475"/>
    </source>
</evidence>
<feature type="transmembrane region" description="Helical" evidence="14">
    <location>
        <begin position="344"/>
        <end position="368"/>
    </location>
</feature>
<comment type="subcellular location">
    <subcellularLocation>
        <location evidence="1">Cell membrane</location>
        <topology evidence="1">Multi-pass membrane protein</topology>
    </subcellularLocation>
</comment>
<evidence type="ECO:0000256" key="8">
    <source>
        <dbReference type="ARBA" id="ARBA00022958"/>
    </source>
</evidence>
<keyword evidence="11 14" id="KW-0472">Membrane</keyword>
<dbReference type="GeneID" id="136806495"/>
<dbReference type="GO" id="GO:0005886">
    <property type="term" value="C:plasma membrane"/>
    <property type="evidence" value="ECO:0007669"/>
    <property type="project" value="UniProtKB-SubCell"/>
</dbReference>
<dbReference type="EnsemblMetazoa" id="CLYHEMT015248.2">
    <property type="protein sequence ID" value="CLYHEMP015248.2"/>
    <property type="gene ID" value="CLYHEMG015248"/>
</dbReference>
<feature type="transmembrane region" description="Helical" evidence="14">
    <location>
        <begin position="97"/>
        <end position="119"/>
    </location>
</feature>
<evidence type="ECO:0000256" key="12">
    <source>
        <dbReference type="ARBA" id="ARBA00023303"/>
    </source>
</evidence>
<evidence type="ECO:0000256" key="11">
    <source>
        <dbReference type="ARBA" id="ARBA00023136"/>
    </source>
</evidence>
<dbReference type="InterPro" id="IPR014710">
    <property type="entry name" value="RmlC-like_jellyroll"/>
</dbReference>
<feature type="region of interest" description="Disordered" evidence="13">
    <location>
        <begin position="655"/>
        <end position="674"/>
    </location>
</feature>
<evidence type="ECO:0000313" key="16">
    <source>
        <dbReference type="EnsemblMetazoa" id="CLYHEMP015248.2"/>
    </source>
</evidence>
<dbReference type="CDD" id="cd00038">
    <property type="entry name" value="CAP_ED"/>
    <property type="match status" value="1"/>
</dbReference>
<dbReference type="PRINTS" id="PR01463">
    <property type="entry name" value="EAGCHANLFMLY"/>
</dbReference>
<name>A0A7M5WZ35_9CNID</name>
<feature type="compositionally biased region" description="Basic and acidic residues" evidence="13">
    <location>
        <begin position="621"/>
        <end position="631"/>
    </location>
</feature>
<dbReference type="PROSITE" id="PS50042">
    <property type="entry name" value="CNMP_BINDING_3"/>
    <property type="match status" value="1"/>
</dbReference>
<dbReference type="InterPro" id="IPR018490">
    <property type="entry name" value="cNMP-bd_dom_sf"/>
</dbReference>
<keyword evidence="5 14" id="KW-0812">Transmembrane</keyword>
<feature type="region of interest" description="Disordered" evidence="13">
    <location>
        <begin position="611"/>
        <end position="631"/>
    </location>
</feature>